<dbReference type="EMBL" id="JACICB010000002">
    <property type="protein sequence ID" value="MBB3704266.1"/>
    <property type="molecule type" value="Genomic_DNA"/>
</dbReference>
<geneLocation type="plasmid" evidence="1 3">
    <name>pAA01</name>
</geneLocation>
<evidence type="ECO:0000313" key="2">
    <source>
        <dbReference type="EMBL" id="MBB3704266.1"/>
    </source>
</evidence>
<keyword evidence="1" id="KW-0614">Plasmid</keyword>
<proteinExistence type="predicted"/>
<organism evidence="1 3">
    <name type="scientific">Aminobacter aminovorans</name>
    <name type="common">Chelatobacter heintzii</name>
    <dbReference type="NCBI Taxonomy" id="83263"/>
    <lineage>
        <taxon>Bacteria</taxon>
        <taxon>Pseudomonadati</taxon>
        <taxon>Pseudomonadota</taxon>
        <taxon>Alphaproteobacteria</taxon>
        <taxon>Hyphomicrobiales</taxon>
        <taxon>Phyllobacteriaceae</taxon>
        <taxon>Aminobacter</taxon>
    </lineage>
</organism>
<accession>A0AAC9AT86</accession>
<sequence length="40" mass="4290">MGVQRAWHASDDYCANAVNDFDNSSIRASLLPDADGVIGH</sequence>
<keyword evidence="4" id="KW-1185">Reference proteome</keyword>
<dbReference type="AlphaFoldDB" id="A0AAC9AT86"/>
<dbReference type="KEGG" id="aak:AA2016_5553"/>
<dbReference type="EMBL" id="CP015006">
    <property type="protein sequence ID" value="AMS44458.1"/>
    <property type="molecule type" value="Genomic_DNA"/>
</dbReference>
<protein>
    <submittedName>
        <fullName evidence="1">Uncharacterized protein</fullName>
    </submittedName>
</protein>
<evidence type="ECO:0000313" key="3">
    <source>
        <dbReference type="Proteomes" id="UP000075755"/>
    </source>
</evidence>
<dbReference type="Proteomes" id="UP000577697">
    <property type="component" value="Unassembled WGS sequence"/>
</dbReference>
<evidence type="ECO:0000313" key="1">
    <source>
        <dbReference type="EMBL" id="AMS44458.1"/>
    </source>
</evidence>
<reference evidence="2 4" key="2">
    <citation type="submission" date="2020-08" db="EMBL/GenBank/DDBJ databases">
        <title>Genomic Encyclopedia of Type Strains, Phase IV (KMG-IV): sequencing the most valuable type-strain genomes for metagenomic binning, comparative biology and taxonomic classification.</title>
        <authorList>
            <person name="Goeker M."/>
        </authorList>
    </citation>
    <scope>NUCLEOTIDE SEQUENCE [LARGE SCALE GENOMIC DNA]</scope>
    <source>
        <strain evidence="2 4">DSM 10368</strain>
    </source>
</reference>
<reference evidence="1 3" key="1">
    <citation type="submission" date="2016-03" db="EMBL/GenBank/DDBJ databases">
        <title>Complete genome of Aminobacter aminovorans KCTC 2477.</title>
        <authorList>
            <person name="Kim K.M."/>
        </authorList>
    </citation>
    <scope>NUCLEOTIDE SEQUENCE [LARGE SCALE GENOMIC DNA]</scope>
    <source>
        <strain evidence="1 3">KCTC 2477</strain>
        <plasmid evidence="1 3">pAA01</plasmid>
    </source>
</reference>
<gene>
    <name evidence="1" type="ORF">AA2016_5553</name>
    <name evidence="2" type="ORF">FHS67_000569</name>
</gene>
<dbReference type="Proteomes" id="UP000075755">
    <property type="component" value="Plasmid pAA01"/>
</dbReference>
<evidence type="ECO:0000313" key="4">
    <source>
        <dbReference type="Proteomes" id="UP000577697"/>
    </source>
</evidence>
<name>A0AAC9AT86_AMIAI</name>